<comment type="caution">
    <text evidence="1">The sequence shown here is derived from an EMBL/GenBank/DDBJ whole genome shotgun (WGS) entry which is preliminary data.</text>
</comment>
<organism evidence="1 2">
    <name type="scientific">Brassica cretica</name>
    <name type="common">Mustard</name>
    <dbReference type="NCBI Taxonomy" id="69181"/>
    <lineage>
        <taxon>Eukaryota</taxon>
        <taxon>Viridiplantae</taxon>
        <taxon>Streptophyta</taxon>
        <taxon>Embryophyta</taxon>
        <taxon>Tracheophyta</taxon>
        <taxon>Spermatophyta</taxon>
        <taxon>Magnoliopsida</taxon>
        <taxon>eudicotyledons</taxon>
        <taxon>Gunneridae</taxon>
        <taxon>Pentapetalae</taxon>
        <taxon>rosids</taxon>
        <taxon>malvids</taxon>
        <taxon>Brassicales</taxon>
        <taxon>Brassicaceae</taxon>
        <taxon>Brassiceae</taxon>
        <taxon>Brassica</taxon>
    </lineage>
</organism>
<gene>
    <name evidence="1" type="ORF">F2Q69_00019233</name>
</gene>
<evidence type="ECO:0000313" key="1">
    <source>
        <dbReference type="EMBL" id="KAF3539632.1"/>
    </source>
</evidence>
<protein>
    <submittedName>
        <fullName evidence="1">Uncharacterized protein</fullName>
    </submittedName>
</protein>
<dbReference type="Proteomes" id="UP000712600">
    <property type="component" value="Unassembled WGS sequence"/>
</dbReference>
<proteinExistence type="predicted"/>
<evidence type="ECO:0000313" key="2">
    <source>
        <dbReference type="Proteomes" id="UP000712600"/>
    </source>
</evidence>
<dbReference type="AlphaFoldDB" id="A0A8S9QIS5"/>
<dbReference type="EMBL" id="QGKX02001290">
    <property type="protein sequence ID" value="KAF3539632.1"/>
    <property type="molecule type" value="Genomic_DNA"/>
</dbReference>
<accession>A0A8S9QIS5</accession>
<sequence length="60" mass="7021">MFRYVYEESLEETPNLNDLTGEAIGEMANADNLSHAGVKFKLYHPERRVHKQFLETVFPH</sequence>
<reference evidence="1" key="1">
    <citation type="submission" date="2019-12" db="EMBL/GenBank/DDBJ databases">
        <title>Genome sequencing and annotation of Brassica cretica.</title>
        <authorList>
            <person name="Studholme D.J."/>
            <person name="Sarris P."/>
        </authorList>
    </citation>
    <scope>NUCLEOTIDE SEQUENCE</scope>
    <source>
        <strain evidence="1">PFS-109/04</strain>
        <tissue evidence="1">Leaf</tissue>
    </source>
</reference>
<name>A0A8S9QIS5_BRACR</name>